<dbReference type="PROSITE" id="PS51123">
    <property type="entry name" value="OMPA_2"/>
    <property type="match status" value="1"/>
</dbReference>
<proteinExistence type="predicted"/>
<dbReference type="AlphaFoldDB" id="A0A1T4V8J3"/>
<keyword evidence="2" id="KW-0732">Signal</keyword>
<dbReference type="GO" id="GO:0016020">
    <property type="term" value="C:membrane"/>
    <property type="evidence" value="ECO:0007669"/>
    <property type="project" value="UniProtKB-UniRule"/>
</dbReference>
<keyword evidence="1" id="KW-0472">Membrane</keyword>
<evidence type="ECO:0000313" key="5">
    <source>
        <dbReference type="Proteomes" id="UP000190162"/>
    </source>
</evidence>
<evidence type="ECO:0000259" key="3">
    <source>
        <dbReference type="PROSITE" id="PS51123"/>
    </source>
</evidence>
<evidence type="ECO:0000256" key="1">
    <source>
        <dbReference type="PROSITE-ProRule" id="PRU00473"/>
    </source>
</evidence>
<organism evidence="4 5">
    <name type="scientific">Enterovibrio nigricans DSM 22720</name>
    <dbReference type="NCBI Taxonomy" id="1121868"/>
    <lineage>
        <taxon>Bacteria</taxon>
        <taxon>Pseudomonadati</taxon>
        <taxon>Pseudomonadota</taxon>
        <taxon>Gammaproteobacteria</taxon>
        <taxon>Vibrionales</taxon>
        <taxon>Vibrionaceae</taxon>
        <taxon>Enterovibrio</taxon>
    </lineage>
</organism>
<evidence type="ECO:0000256" key="2">
    <source>
        <dbReference type="SAM" id="SignalP"/>
    </source>
</evidence>
<dbReference type="InterPro" id="IPR006665">
    <property type="entry name" value="OmpA-like"/>
</dbReference>
<keyword evidence="5" id="KW-1185">Reference proteome</keyword>
<feature type="signal peptide" evidence="2">
    <location>
        <begin position="1"/>
        <end position="21"/>
    </location>
</feature>
<dbReference type="OrthoDB" id="5918793at2"/>
<gene>
    <name evidence="4" type="ORF">SAMN02745132_03461</name>
</gene>
<protein>
    <submittedName>
        <fullName evidence="4">OmpA family protein</fullName>
    </submittedName>
</protein>
<reference evidence="5" key="1">
    <citation type="submission" date="2017-02" db="EMBL/GenBank/DDBJ databases">
        <authorList>
            <person name="Varghese N."/>
            <person name="Submissions S."/>
        </authorList>
    </citation>
    <scope>NUCLEOTIDE SEQUENCE [LARGE SCALE GENOMIC DNA]</scope>
    <source>
        <strain evidence="5">DSM 22720</strain>
    </source>
</reference>
<evidence type="ECO:0000313" key="4">
    <source>
        <dbReference type="EMBL" id="SKA61298.1"/>
    </source>
</evidence>
<dbReference type="Gene3D" id="3.30.1330.60">
    <property type="entry name" value="OmpA-like domain"/>
    <property type="match status" value="1"/>
</dbReference>
<feature type="domain" description="OmpA-like" evidence="3">
    <location>
        <begin position="68"/>
        <end position="180"/>
    </location>
</feature>
<dbReference type="RefSeq" id="WP_078753663.1">
    <property type="nucleotide sequence ID" value="NZ_FUXU01000055.1"/>
</dbReference>
<dbReference type="Proteomes" id="UP000190162">
    <property type="component" value="Unassembled WGS sequence"/>
</dbReference>
<accession>A0A1T4V8J3</accession>
<dbReference type="InterPro" id="IPR036737">
    <property type="entry name" value="OmpA-like_sf"/>
</dbReference>
<dbReference type="PROSITE" id="PS51257">
    <property type="entry name" value="PROKAR_LIPOPROTEIN"/>
    <property type="match status" value="1"/>
</dbReference>
<dbReference type="EMBL" id="FUXU01000055">
    <property type="protein sequence ID" value="SKA61298.1"/>
    <property type="molecule type" value="Genomic_DNA"/>
</dbReference>
<sequence length="183" mass="20442">MKKRLILVVASLLLTACSAPKPPSITGKYEEVNLVKPKPLSEDVVILKDIQHQLITMNALHVAQLNQESQPQPSQRFVIHYPFNQTAASTQQMKPALVAAKSACKVELHARTDGAIPTEGDKTVAKNRAVNLRNQLVRYGIEPTKIFINYAASTDYADNNWTTQGRANNRRVEINIYDTCMEE</sequence>
<dbReference type="SUPFAM" id="SSF103088">
    <property type="entry name" value="OmpA-like"/>
    <property type="match status" value="1"/>
</dbReference>
<feature type="chain" id="PRO_5012323561" evidence="2">
    <location>
        <begin position="22"/>
        <end position="183"/>
    </location>
</feature>
<name>A0A1T4V8J3_9GAMM</name>